<evidence type="ECO:0000313" key="2">
    <source>
        <dbReference type="EMBL" id="PKT72583.1"/>
    </source>
</evidence>
<evidence type="ECO:0000313" key="3">
    <source>
        <dbReference type="Proteomes" id="UP000236178"/>
    </source>
</evidence>
<comment type="caution">
    <text evidence="2">The sequence shown here is derived from an EMBL/GenBank/DDBJ whole genome shotgun (WGS) entry which is preliminary data.</text>
</comment>
<keyword evidence="1" id="KW-1133">Transmembrane helix</keyword>
<dbReference type="InterPro" id="IPR046187">
    <property type="entry name" value="DUF6215"/>
</dbReference>
<proteinExistence type="predicted"/>
<gene>
    <name evidence="2" type="ORF">CW362_13335</name>
</gene>
<feature type="transmembrane region" description="Helical" evidence="1">
    <location>
        <begin position="12"/>
        <end position="36"/>
    </location>
</feature>
<dbReference type="OrthoDB" id="3872863at2"/>
<sequence>MADKVAGSRRGLNAGVQTFAAVALVAGVAGGVGGLWRIIPKGDGADGPATCADGHGTPPAKRVSGAQLCRALNRSDLPVLLGTPDEHARTADGDDGWITLDGGTRIASPEANVTLKTYSVKLSASEDRFSVSQGLDLLPKAEPRQILGHPAVLYSDRTAALTLDSGKAGSGPGGTARSLLVARDVKDGGGSFEISVRRQDGAAPDDAALFRVAELVLPTVPGWKSG</sequence>
<accession>A0A2I0SRP8</accession>
<dbReference type="AlphaFoldDB" id="A0A2I0SRP8"/>
<keyword evidence="1" id="KW-0472">Membrane</keyword>
<dbReference type="Proteomes" id="UP000236178">
    <property type="component" value="Unassembled WGS sequence"/>
</dbReference>
<name>A0A2I0SRP8_9ACTN</name>
<protein>
    <submittedName>
        <fullName evidence="2">Uncharacterized protein</fullName>
    </submittedName>
</protein>
<dbReference type="EMBL" id="PJOS01000020">
    <property type="protein sequence ID" value="PKT72583.1"/>
    <property type="molecule type" value="Genomic_DNA"/>
</dbReference>
<organism evidence="2 3">
    <name type="scientific">Streptomyces populi</name>
    <dbReference type="NCBI Taxonomy" id="2058924"/>
    <lineage>
        <taxon>Bacteria</taxon>
        <taxon>Bacillati</taxon>
        <taxon>Actinomycetota</taxon>
        <taxon>Actinomycetes</taxon>
        <taxon>Kitasatosporales</taxon>
        <taxon>Streptomycetaceae</taxon>
        <taxon>Streptomyces</taxon>
    </lineage>
</organism>
<keyword evidence="1" id="KW-0812">Transmembrane</keyword>
<dbReference type="RefSeq" id="WP_103549641.1">
    <property type="nucleotide sequence ID" value="NZ_KZ626859.1"/>
</dbReference>
<reference evidence="2 3" key="1">
    <citation type="submission" date="2017-12" db="EMBL/GenBank/DDBJ databases">
        <title>Streptomyces populusis sp. nov., a novel endophytic actinobacterium isolated from stems of Populus adenopoda Maxim.</title>
        <authorList>
            <person name="Wang Z."/>
        </authorList>
    </citation>
    <scope>NUCLEOTIDE SEQUENCE [LARGE SCALE GENOMIC DNA]</scope>
    <source>
        <strain evidence="2 3">A249</strain>
    </source>
</reference>
<keyword evidence="3" id="KW-1185">Reference proteome</keyword>
<evidence type="ECO:0000256" key="1">
    <source>
        <dbReference type="SAM" id="Phobius"/>
    </source>
</evidence>
<dbReference type="Pfam" id="PF19721">
    <property type="entry name" value="DUF6215"/>
    <property type="match status" value="1"/>
</dbReference>